<dbReference type="eggNOG" id="COG0531">
    <property type="taxonomic scope" value="Bacteria"/>
</dbReference>
<name>W0LF20_9GAMM</name>
<dbReference type="GO" id="GO:0005886">
    <property type="term" value="C:plasma membrane"/>
    <property type="evidence" value="ECO:0007669"/>
    <property type="project" value="UniProtKB-SubCell"/>
</dbReference>
<dbReference type="KEGG" id="sfo:Z042_24750"/>
<feature type="transmembrane region" description="Helical" evidence="6">
    <location>
        <begin position="157"/>
        <end position="177"/>
    </location>
</feature>
<evidence type="ECO:0000256" key="1">
    <source>
        <dbReference type="ARBA" id="ARBA00004651"/>
    </source>
</evidence>
<evidence type="ECO:0000256" key="2">
    <source>
        <dbReference type="ARBA" id="ARBA00022475"/>
    </source>
</evidence>
<dbReference type="Pfam" id="PF13520">
    <property type="entry name" value="AA_permease_2"/>
    <property type="match status" value="1"/>
</dbReference>
<feature type="transmembrane region" description="Helical" evidence="6">
    <location>
        <begin position="387"/>
        <end position="408"/>
    </location>
</feature>
<comment type="subcellular location">
    <subcellularLocation>
        <location evidence="1">Cell membrane</location>
        <topology evidence="1">Multi-pass membrane protein</topology>
    </subcellularLocation>
</comment>
<dbReference type="AlphaFoldDB" id="W0LF20"/>
<feature type="transmembrane region" description="Helical" evidence="6">
    <location>
        <begin position="12"/>
        <end position="32"/>
    </location>
</feature>
<keyword evidence="5 6" id="KW-0472">Membrane</keyword>
<dbReference type="InterPro" id="IPR050367">
    <property type="entry name" value="APC_superfamily"/>
</dbReference>
<reference evidence="7 8" key="1">
    <citation type="submission" date="2014-01" db="EMBL/GenBank/DDBJ databases">
        <title>Isolation of Serratia multitudinisentens RB-25 from Ex-Landfill site.</title>
        <authorList>
            <person name="Robson E.H.J."/>
        </authorList>
    </citation>
    <scope>NUCLEOTIDE SEQUENCE [LARGE SCALE GENOMIC DNA]</scope>
    <source>
        <strain evidence="7 8">RB-25</strain>
    </source>
</reference>
<dbReference type="STRING" id="1441930.Z042_24750"/>
<evidence type="ECO:0000256" key="6">
    <source>
        <dbReference type="SAM" id="Phobius"/>
    </source>
</evidence>
<protein>
    <submittedName>
        <fullName evidence="7">Amino acid APC transporter</fullName>
    </submittedName>
</protein>
<feature type="transmembrane region" description="Helical" evidence="6">
    <location>
        <begin position="86"/>
        <end position="107"/>
    </location>
</feature>
<reference evidence="7 8" key="2">
    <citation type="submission" date="2015-03" db="EMBL/GenBank/DDBJ databases">
        <authorList>
            <person name="Chan K.-G."/>
        </authorList>
    </citation>
    <scope>NUCLEOTIDE SEQUENCE [LARGE SCALE GENOMIC DNA]</scope>
    <source>
        <strain evidence="7 8">RB-25</strain>
    </source>
</reference>
<sequence length="507" mass="54122">MTSSSTNKLSLWSLTALVVGSMIGAGIFSLPATFGRATGGFGAIIAWCIAGGGMLMLAFVFQTLAQRKPNLDSGVFIYAKEGFGDYLGFASALGFWAGTCIGNVSYFVLIKSTLGAFFPIFGDGNTIPAVLVASVILWGFHILILRGVKSAAAINTIATVAKILPIILFVIVLIFAFKSDIFMLNFWGSPESASLASVGDLTHLNDYGYVGHAAAAITPVAEPESLFSQVRSTMLVTVFVFLGIEGASVYSRYAKERSHVGIATVLGFIGVLCLLVLITMLSYGVLLRPDLAALRQPSMAGVLEAIVGRWGAIFISVGLIVSVLGAYLSWSLLAAEVLFSAAKSQSMPKIFGTENSNAVPSAAVWLTNITVQTFLILTLFSDYAFQLALELTSSLTLIPYLLVAAYGLKLAWTRETYETDKTDLKKDLIIAAIATFYGLLMLYAGGMKYILLSAIIYGPGTLLYILAKREQHAKKLFNNPAEMGLFVIVMVAAIVAIYNIATGVITI</sequence>
<feature type="transmembrane region" description="Helical" evidence="6">
    <location>
        <begin position="44"/>
        <end position="65"/>
    </location>
</feature>
<dbReference type="EMBL" id="CP007044">
    <property type="protein sequence ID" value="AHG22458.1"/>
    <property type="molecule type" value="Genomic_DNA"/>
</dbReference>
<feature type="transmembrane region" description="Helical" evidence="6">
    <location>
        <begin position="127"/>
        <end position="145"/>
    </location>
</feature>
<feature type="transmembrane region" description="Helical" evidence="6">
    <location>
        <begin position="359"/>
        <end position="381"/>
    </location>
</feature>
<keyword evidence="2" id="KW-1003">Cell membrane</keyword>
<dbReference type="OrthoDB" id="3185104at2"/>
<dbReference type="InterPro" id="IPR002293">
    <property type="entry name" value="AA/rel_permease1"/>
</dbReference>
<gene>
    <name evidence="7" type="ORF">Z042_24750</name>
</gene>
<feature type="transmembrane region" description="Helical" evidence="6">
    <location>
        <begin position="450"/>
        <end position="467"/>
    </location>
</feature>
<dbReference type="PIRSF" id="PIRSF006060">
    <property type="entry name" value="AA_transporter"/>
    <property type="match status" value="1"/>
</dbReference>
<dbReference type="PANTHER" id="PTHR42770">
    <property type="entry name" value="AMINO ACID TRANSPORTER-RELATED"/>
    <property type="match status" value="1"/>
</dbReference>
<keyword evidence="3 6" id="KW-0812">Transmembrane</keyword>
<dbReference type="Gene3D" id="1.20.1740.10">
    <property type="entry name" value="Amino acid/polyamine transporter I"/>
    <property type="match status" value="1"/>
</dbReference>
<evidence type="ECO:0000313" key="8">
    <source>
        <dbReference type="Proteomes" id="UP000019030"/>
    </source>
</evidence>
<keyword evidence="8" id="KW-1185">Reference proteome</keyword>
<keyword evidence="4 6" id="KW-1133">Transmembrane helix</keyword>
<evidence type="ECO:0000256" key="3">
    <source>
        <dbReference type="ARBA" id="ARBA00022692"/>
    </source>
</evidence>
<evidence type="ECO:0000256" key="4">
    <source>
        <dbReference type="ARBA" id="ARBA00022989"/>
    </source>
</evidence>
<feature type="transmembrane region" description="Helical" evidence="6">
    <location>
        <begin position="479"/>
        <end position="501"/>
    </location>
</feature>
<accession>W0LF20</accession>
<dbReference type="HOGENOM" id="CLU_007946_1_2_6"/>
<organism evidence="7 8">
    <name type="scientific">Chania multitudinisentens RB-25</name>
    <dbReference type="NCBI Taxonomy" id="1441930"/>
    <lineage>
        <taxon>Bacteria</taxon>
        <taxon>Pseudomonadati</taxon>
        <taxon>Pseudomonadota</taxon>
        <taxon>Gammaproteobacteria</taxon>
        <taxon>Enterobacterales</taxon>
        <taxon>Yersiniaceae</taxon>
        <taxon>Chania</taxon>
    </lineage>
</organism>
<feature type="transmembrane region" description="Helical" evidence="6">
    <location>
        <begin position="232"/>
        <end position="250"/>
    </location>
</feature>
<dbReference type="PANTHER" id="PTHR42770:SF4">
    <property type="entry name" value="ARGININE_ORNITHINE ANTIPORTER-RELATED"/>
    <property type="match status" value="1"/>
</dbReference>
<feature type="transmembrane region" description="Helical" evidence="6">
    <location>
        <begin position="428"/>
        <end position="444"/>
    </location>
</feature>
<dbReference type="Proteomes" id="UP000019030">
    <property type="component" value="Chromosome"/>
</dbReference>
<feature type="transmembrane region" description="Helical" evidence="6">
    <location>
        <begin position="262"/>
        <end position="286"/>
    </location>
</feature>
<evidence type="ECO:0000313" key="7">
    <source>
        <dbReference type="EMBL" id="AHG22458.1"/>
    </source>
</evidence>
<dbReference type="GO" id="GO:0022857">
    <property type="term" value="F:transmembrane transporter activity"/>
    <property type="evidence" value="ECO:0007669"/>
    <property type="project" value="InterPro"/>
</dbReference>
<feature type="transmembrane region" description="Helical" evidence="6">
    <location>
        <begin position="306"/>
        <end position="339"/>
    </location>
</feature>
<dbReference type="RefSeq" id="WP_024913138.1">
    <property type="nucleotide sequence ID" value="NZ_CP007044.2"/>
</dbReference>
<evidence type="ECO:0000256" key="5">
    <source>
        <dbReference type="ARBA" id="ARBA00023136"/>
    </source>
</evidence>
<proteinExistence type="predicted"/>
<dbReference type="PATRIC" id="fig|1441930.4.peg.4901"/>